<protein>
    <submittedName>
        <fullName evidence="2">Uncharacterized protein</fullName>
    </submittedName>
</protein>
<feature type="region of interest" description="Disordered" evidence="1">
    <location>
        <begin position="68"/>
        <end position="106"/>
    </location>
</feature>
<organism evidence="2 3">
    <name type="scientific">Mytilus galloprovincialis</name>
    <name type="common">Mediterranean mussel</name>
    <dbReference type="NCBI Taxonomy" id="29158"/>
    <lineage>
        <taxon>Eukaryota</taxon>
        <taxon>Metazoa</taxon>
        <taxon>Spiralia</taxon>
        <taxon>Lophotrochozoa</taxon>
        <taxon>Mollusca</taxon>
        <taxon>Bivalvia</taxon>
        <taxon>Autobranchia</taxon>
        <taxon>Pteriomorphia</taxon>
        <taxon>Mytilida</taxon>
        <taxon>Mytiloidea</taxon>
        <taxon>Mytilidae</taxon>
        <taxon>Mytilinae</taxon>
        <taxon>Mytilus</taxon>
    </lineage>
</organism>
<reference evidence="2 3" key="1">
    <citation type="journal article" date="2016" name="PLoS ONE">
        <title>A First Insight into the Genome of the Filter-Feeder Mussel Mytilus galloprovincialis.</title>
        <authorList>
            <person name="Murgarella M."/>
            <person name="Puiu D."/>
            <person name="Novoa B."/>
            <person name="Figueras A."/>
            <person name="Posada D."/>
            <person name="Canchaya C."/>
        </authorList>
    </citation>
    <scope>NUCLEOTIDE SEQUENCE [LARGE SCALE GENOMIC DNA]</scope>
    <source>
        <tissue evidence="2">Muscle</tissue>
    </source>
</reference>
<feature type="region of interest" description="Disordered" evidence="1">
    <location>
        <begin position="1"/>
        <end position="23"/>
    </location>
</feature>
<proteinExistence type="predicted"/>
<dbReference type="EMBL" id="KV582528">
    <property type="protein sequence ID" value="OPL33530.1"/>
    <property type="molecule type" value="Genomic_DNA"/>
</dbReference>
<gene>
    <name evidence="2" type="ORF">AM593_00151</name>
</gene>
<dbReference type="SMR" id="A0A3L5TV52"/>
<feature type="non-terminal residue" evidence="2">
    <location>
        <position position="1"/>
    </location>
</feature>
<evidence type="ECO:0000313" key="3">
    <source>
        <dbReference type="Proteomes" id="UP000266721"/>
    </source>
</evidence>
<name>A0A3L5TV52_MYTGA</name>
<sequence length="142" mass="16196">LQDHVDFLNRGSHKTTKETEEENQRLNAKLEKVRHIFIEWRKSSSGLNNIMAHELDLDDILIESKSKQQQCRQQTDKQNFDSMSSNSISASITSRENISGKEESTTASENMKCCGIISEGQKTMMNETNVLLVRFSTQVSQN</sequence>
<evidence type="ECO:0000313" key="2">
    <source>
        <dbReference type="EMBL" id="OPL33530.1"/>
    </source>
</evidence>
<evidence type="ECO:0000256" key="1">
    <source>
        <dbReference type="SAM" id="MobiDB-lite"/>
    </source>
</evidence>
<keyword evidence="3" id="KW-1185">Reference proteome</keyword>
<accession>A0A3L5TV52</accession>
<comment type="caution">
    <text evidence="2">The sequence shown here is derived from an EMBL/GenBank/DDBJ whole genome shotgun (WGS) entry which is preliminary data.</text>
</comment>
<dbReference type="AlphaFoldDB" id="A0A3L5TV52"/>
<feature type="compositionally biased region" description="Low complexity" evidence="1">
    <location>
        <begin position="80"/>
        <end position="94"/>
    </location>
</feature>
<dbReference type="Proteomes" id="UP000266721">
    <property type="component" value="Unassembled WGS sequence"/>
</dbReference>